<comment type="function">
    <text evidence="8">Mitochondrial mRNA stabilization factor.</text>
</comment>
<keyword evidence="4 8" id="KW-0999">Mitochondrion inner membrane</keyword>
<keyword evidence="7 8" id="KW-0472">Membrane</keyword>
<evidence type="ECO:0000256" key="4">
    <source>
        <dbReference type="ARBA" id="ARBA00022792"/>
    </source>
</evidence>
<dbReference type="EMBL" id="MU858103">
    <property type="protein sequence ID" value="KAK4213812.1"/>
    <property type="molecule type" value="Genomic_DNA"/>
</dbReference>
<dbReference type="FunFam" id="3.30.460.10:FF:000044">
    <property type="entry name" value="ATPase synthesis protein 25, mitochondrial"/>
    <property type="match status" value="1"/>
</dbReference>
<gene>
    <name evidence="10" type="ORF">QBC37DRAFT_422404</name>
</gene>
<evidence type="ECO:0000256" key="8">
    <source>
        <dbReference type="RuleBase" id="RU367062"/>
    </source>
</evidence>
<dbReference type="Proteomes" id="UP001301769">
    <property type="component" value="Unassembled WGS sequence"/>
</dbReference>
<comment type="subcellular location">
    <subcellularLocation>
        <location evidence="2 8">Mitochondrion inner membrane</location>
        <topology evidence="2 8">Peripheral membrane protein</topology>
        <orientation evidence="2 8">Matrix side</orientation>
    </subcellularLocation>
</comment>
<organism evidence="10 11">
    <name type="scientific">Rhypophila decipiens</name>
    <dbReference type="NCBI Taxonomy" id="261697"/>
    <lineage>
        <taxon>Eukaryota</taxon>
        <taxon>Fungi</taxon>
        <taxon>Dikarya</taxon>
        <taxon>Ascomycota</taxon>
        <taxon>Pezizomycotina</taxon>
        <taxon>Sordariomycetes</taxon>
        <taxon>Sordariomycetidae</taxon>
        <taxon>Sordariales</taxon>
        <taxon>Naviculisporaceae</taxon>
        <taxon>Rhypophila</taxon>
    </lineage>
</organism>
<accession>A0AAN6YBX6</accession>
<protein>
    <recommendedName>
        <fullName evidence="8">ATPase synthesis protein 25</fullName>
    </recommendedName>
</protein>
<feature type="compositionally biased region" description="Polar residues" evidence="9">
    <location>
        <begin position="311"/>
        <end position="329"/>
    </location>
</feature>
<dbReference type="InterPro" id="IPR040152">
    <property type="entry name" value="Atp25"/>
</dbReference>
<feature type="region of interest" description="Disordered" evidence="9">
    <location>
        <begin position="63"/>
        <end position="90"/>
    </location>
</feature>
<keyword evidence="5 8" id="KW-0809">Transit peptide</keyword>
<feature type="compositionally biased region" description="Low complexity" evidence="9">
    <location>
        <begin position="335"/>
        <end position="344"/>
    </location>
</feature>
<dbReference type="GO" id="GO:0048255">
    <property type="term" value="P:mRNA stabilization"/>
    <property type="evidence" value="ECO:0007669"/>
    <property type="project" value="TreeGrafter"/>
</dbReference>
<evidence type="ECO:0000313" key="11">
    <source>
        <dbReference type="Proteomes" id="UP001301769"/>
    </source>
</evidence>
<feature type="region of interest" description="Disordered" evidence="9">
    <location>
        <begin position="295"/>
        <end position="346"/>
    </location>
</feature>
<evidence type="ECO:0000313" key="10">
    <source>
        <dbReference type="EMBL" id="KAK4213812.1"/>
    </source>
</evidence>
<dbReference type="GO" id="GO:0140053">
    <property type="term" value="P:mitochondrial gene expression"/>
    <property type="evidence" value="ECO:0007669"/>
    <property type="project" value="UniProtKB-UniRule"/>
</dbReference>
<dbReference type="GO" id="GO:0005743">
    <property type="term" value="C:mitochondrial inner membrane"/>
    <property type="evidence" value="ECO:0007669"/>
    <property type="project" value="UniProtKB-SubCell"/>
</dbReference>
<evidence type="ECO:0000256" key="3">
    <source>
        <dbReference type="ARBA" id="ARBA00010787"/>
    </source>
</evidence>
<dbReference type="Gene3D" id="3.30.460.10">
    <property type="entry name" value="Beta Polymerase, domain 2"/>
    <property type="match status" value="1"/>
</dbReference>
<dbReference type="PANTHER" id="PTHR28087">
    <property type="entry name" value="ATPASE SYNTHESIS PROTEIN 25, MITOCHONDRIAL"/>
    <property type="match status" value="1"/>
</dbReference>
<comment type="similarity">
    <text evidence="3 8">Belongs to the ATP25 family.</text>
</comment>
<comment type="caution">
    <text evidence="10">The sequence shown here is derived from an EMBL/GenBank/DDBJ whole genome shotgun (WGS) entry which is preliminary data.</text>
</comment>
<keyword evidence="6 8" id="KW-0496">Mitochondrion</keyword>
<evidence type="ECO:0000256" key="6">
    <source>
        <dbReference type="ARBA" id="ARBA00023128"/>
    </source>
</evidence>
<evidence type="ECO:0000256" key="7">
    <source>
        <dbReference type="ARBA" id="ARBA00023136"/>
    </source>
</evidence>
<evidence type="ECO:0000256" key="1">
    <source>
        <dbReference type="ARBA" id="ARBA00003470"/>
    </source>
</evidence>
<sequence>MASVFPLTSSVGCSACRRSALRLFVDGFATNQVRRSTPWAPLSATSYQSPAHNIRSYSALRTTPHLRGSPSIEEYATKDNDTASQPSESGADVPWYLQVEPPKHPALLHEPPPLPDIPEGSPKLMEPLVKFVSDELGLDGLKLLDLRELDPPAAIGPDLLMLFGTARSERHLHVSADRLVRFLRGRGIHAKADGLIGRNVLKTRLRRKARKEKLLGSSGVTRGGDDGITTGWICVNVGTVGRSDVEIEILDEDGNSTGFGVPRMGTTVVVQMMTESRRQELNLEKLWSDKLRRGLERNNPRPAGIGHPRNADNSSSPFSSGKRTGGSQDRYQHGSSSSNRRSFSTAPSRNAILANVANWDITSPATASEAQTLLEHNHDTKLIVLSQLQSLLARQIPTDRAAHLSNPSLSPIMQLYRRALAGLSPSTSFPSRLSTEVLGRTSGIPSYTLENLRSLFREAQLTGQSLSRSEYLAILGAVFSIPGGTHAEVQDQSSLAMEVIDCMFVRGDASSPNSSSSSSIMDNDVIIAIIQGLVARPALVQETSRLLTQFEEFLFVETHNRPCPSEKLLISLLESYANAGEWNRFWKTWRIPPQRYIRRSREMYTYLFRRFAADGHRARALQAVRWCFEEMAQEVPRVMPIGQVRDALEMCLRVADPSGEAVARSVPPVSGRNSGFLGERECVRIWHGLWNGKY</sequence>
<dbReference type="InterPro" id="IPR043519">
    <property type="entry name" value="NT_sf"/>
</dbReference>
<reference evidence="10" key="1">
    <citation type="journal article" date="2023" name="Mol. Phylogenet. Evol.">
        <title>Genome-scale phylogeny and comparative genomics of the fungal order Sordariales.</title>
        <authorList>
            <person name="Hensen N."/>
            <person name="Bonometti L."/>
            <person name="Westerberg I."/>
            <person name="Brannstrom I.O."/>
            <person name="Guillou S."/>
            <person name="Cros-Aarteil S."/>
            <person name="Calhoun S."/>
            <person name="Haridas S."/>
            <person name="Kuo A."/>
            <person name="Mondo S."/>
            <person name="Pangilinan J."/>
            <person name="Riley R."/>
            <person name="LaButti K."/>
            <person name="Andreopoulos B."/>
            <person name="Lipzen A."/>
            <person name="Chen C."/>
            <person name="Yan M."/>
            <person name="Daum C."/>
            <person name="Ng V."/>
            <person name="Clum A."/>
            <person name="Steindorff A."/>
            <person name="Ohm R.A."/>
            <person name="Martin F."/>
            <person name="Silar P."/>
            <person name="Natvig D.O."/>
            <person name="Lalanne C."/>
            <person name="Gautier V."/>
            <person name="Ament-Velasquez S.L."/>
            <person name="Kruys A."/>
            <person name="Hutchinson M.I."/>
            <person name="Powell A.J."/>
            <person name="Barry K."/>
            <person name="Miller A.N."/>
            <person name="Grigoriev I.V."/>
            <person name="Debuchy R."/>
            <person name="Gladieux P."/>
            <person name="Hiltunen Thoren M."/>
            <person name="Johannesson H."/>
        </authorList>
    </citation>
    <scope>NUCLEOTIDE SEQUENCE</scope>
    <source>
        <strain evidence="10">PSN293</strain>
    </source>
</reference>
<reference evidence="10" key="2">
    <citation type="submission" date="2023-05" db="EMBL/GenBank/DDBJ databases">
        <authorList>
            <consortium name="Lawrence Berkeley National Laboratory"/>
            <person name="Steindorff A."/>
            <person name="Hensen N."/>
            <person name="Bonometti L."/>
            <person name="Westerberg I."/>
            <person name="Brannstrom I.O."/>
            <person name="Guillou S."/>
            <person name="Cros-Aarteil S."/>
            <person name="Calhoun S."/>
            <person name="Haridas S."/>
            <person name="Kuo A."/>
            <person name="Mondo S."/>
            <person name="Pangilinan J."/>
            <person name="Riley R."/>
            <person name="Labutti K."/>
            <person name="Andreopoulos B."/>
            <person name="Lipzen A."/>
            <person name="Chen C."/>
            <person name="Yanf M."/>
            <person name="Daum C."/>
            <person name="Ng V."/>
            <person name="Clum A."/>
            <person name="Ohm R."/>
            <person name="Martin F."/>
            <person name="Silar P."/>
            <person name="Natvig D."/>
            <person name="Lalanne C."/>
            <person name="Gautier V."/>
            <person name="Ament-Velasquez S.L."/>
            <person name="Kruys A."/>
            <person name="Hutchinson M.I."/>
            <person name="Powell A.J."/>
            <person name="Barry K."/>
            <person name="Miller A.N."/>
            <person name="Grigoriev I.V."/>
            <person name="Debuchy R."/>
            <person name="Gladieux P."/>
            <person name="Thoren M.H."/>
            <person name="Johannesson H."/>
        </authorList>
    </citation>
    <scope>NUCLEOTIDE SEQUENCE</scope>
    <source>
        <strain evidence="10">PSN293</strain>
    </source>
</reference>
<dbReference type="AlphaFoldDB" id="A0AAN6YBX6"/>
<comment type="function">
    <text evidence="1">Probable mitochondrial mRNA stabilization factor.</text>
</comment>
<evidence type="ECO:0000256" key="9">
    <source>
        <dbReference type="SAM" id="MobiDB-lite"/>
    </source>
</evidence>
<proteinExistence type="inferred from homology"/>
<evidence type="ECO:0000256" key="5">
    <source>
        <dbReference type="ARBA" id="ARBA00022946"/>
    </source>
</evidence>
<name>A0AAN6YBX6_9PEZI</name>
<keyword evidence="11" id="KW-1185">Reference proteome</keyword>
<evidence type="ECO:0000256" key="2">
    <source>
        <dbReference type="ARBA" id="ARBA00004443"/>
    </source>
</evidence>
<dbReference type="PANTHER" id="PTHR28087:SF1">
    <property type="entry name" value="ATPASE SYNTHESIS PROTEIN 25, MITOCHONDRIAL"/>
    <property type="match status" value="1"/>
</dbReference>